<dbReference type="PANTHER" id="PTHR31778">
    <property type="entry name" value="BUD SITE SELECTION PROTEIN RAX2"/>
    <property type="match status" value="1"/>
</dbReference>
<dbReference type="AlphaFoldDB" id="A0A6N4PRX3"/>
<name>A0A6N4PRX3_9LEPT</name>
<dbReference type="InterPro" id="IPR013431">
    <property type="entry name" value="Delta_60_rpt"/>
</dbReference>
<comment type="caution">
    <text evidence="1">The sequence shown here is derived from an EMBL/GenBank/DDBJ whole genome shotgun (WGS) entry which is preliminary data.</text>
</comment>
<dbReference type="PANTHER" id="PTHR31778:SF2">
    <property type="entry name" value="BUD SITE SELECTION PROTEIN RAX2"/>
    <property type="match status" value="1"/>
</dbReference>
<evidence type="ECO:0000313" key="2">
    <source>
        <dbReference type="Proteomes" id="UP000297239"/>
    </source>
</evidence>
<dbReference type="EMBL" id="RQFF01000044">
    <property type="protein sequence ID" value="TGK65459.1"/>
    <property type="molecule type" value="Genomic_DNA"/>
</dbReference>
<dbReference type="Proteomes" id="UP000297239">
    <property type="component" value="Unassembled WGS sequence"/>
</dbReference>
<keyword evidence="2" id="KW-1185">Reference proteome</keyword>
<accession>A0A6N4PRX3</accession>
<dbReference type="RefSeq" id="WP_135637499.1">
    <property type="nucleotide sequence ID" value="NZ_RQFE01000036.1"/>
</dbReference>
<protein>
    <submittedName>
        <fullName evidence="1">Uncharacterized protein</fullName>
    </submittedName>
</protein>
<dbReference type="Pfam" id="PF17164">
    <property type="entry name" value="DUF5122"/>
    <property type="match status" value="1"/>
</dbReference>
<proteinExistence type="predicted"/>
<sequence>MKVVKEWNGRVYFAGDFTKVGVPVGGGSFVNLDTGTIFPTEEFMNFNDLGAVRVTSAVLDGVGGIFVSGHFQIANTKTRTYLAHFLSDGKLDPNFNVVINGVVNKVTVHAGVLYLLGDFTAVNGNTRNYLAAVDLTSGQVNSWNPNPDVQPNDIAIGEGVAFVVGGYFSSLGGQLRQFAGAVDLVTGIATSWQPSISGASIKTVSLSGGIVYIGGNFTSINGNTRNNLGAINASDGLDTSWNPNVDGEVTKLLIRDGKAYFGGSFTLVGGSTPRNFLARVSLSGAGSPDTWAPAISSFSLNPLEDVYETNDSVFFVGNFDSVNGQSRASAVKVDSTFGTVTDSWNPGLYNNGSNFSTKSILPWNNRLFIGGNYIFTNIVDRNYLFSADLNHQSITNFTPNFNGLINDITFHGNYLYASGNFTQVGSSTRNGFVELDFGTAQPSNWNPAFGASAGEIQTLAVKDDALYVGGDFTTVDASSINRLAKIDLSGTSRSLLWPNLNFNGSVRKLVFSETELFVSGTFTTVSGNTRAGMVCLNLPGATVTNFTANFADPITTPNNNPIGITTGLGTIKTIHIFGGAIYFAGEFSSVNGQSRYLLAGFDLEQKELLPFTMTVPGSSVYGLSDDGNSLYLLSLSQYDLNLYFQTALAKIDKTGGVDRNFSQLQSGNLSSFSMIGGVPIVVGSFYKWNQAFTQGIWVVQ</sequence>
<organism evidence="1 2">
    <name type="scientific">Leptospira kanakyensis</name>
    <dbReference type="NCBI Taxonomy" id="2484968"/>
    <lineage>
        <taxon>Bacteria</taxon>
        <taxon>Pseudomonadati</taxon>
        <taxon>Spirochaetota</taxon>
        <taxon>Spirochaetia</taxon>
        <taxon>Leptospirales</taxon>
        <taxon>Leptospiraceae</taxon>
        <taxon>Leptospira</taxon>
    </lineage>
</organism>
<gene>
    <name evidence="1" type="ORF">EHQ18_19495</name>
</gene>
<dbReference type="GO" id="GO:1902929">
    <property type="term" value="C:plasma membrane of growing cell tip"/>
    <property type="evidence" value="ECO:0007669"/>
    <property type="project" value="TreeGrafter"/>
</dbReference>
<evidence type="ECO:0000313" key="1">
    <source>
        <dbReference type="EMBL" id="TGK65459.1"/>
    </source>
</evidence>
<dbReference type="OrthoDB" id="340196at2"/>
<reference evidence="1" key="1">
    <citation type="journal article" date="2019" name="PLoS Negl. Trop. Dis.">
        <title>Revisiting the worldwide diversity of Leptospira species in the environment.</title>
        <authorList>
            <person name="Vincent A.T."/>
            <person name="Schiettekatte O."/>
            <person name="Bourhy P."/>
            <person name="Veyrier F.J."/>
            <person name="Picardeau M."/>
        </authorList>
    </citation>
    <scope>NUCLEOTIDE SEQUENCE [LARGE SCALE GENOMIC DNA]</scope>
    <source>
        <strain evidence="1">201800293</strain>
    </source>
</reference>